<accession>K0T9S3</accession>
<dbReference type="Proteomes" id="UP000266841">
    <property type="component" value="Unassembled WGS sequence"/>
</dbReference>
<dbReference type="EMBL" id="AGNL01004164">
    <property type="protein sequence ID" value="EJK73844.1"/>
    <property type="molecule type" value="Genomic_DNA"/>
</dbReference>
<evidence type="ECO:0000313" key="1">
    <source>
        <dbReference type="EMBL" id="EJK73844.1"/>
    </source>
</evidence>
<name>K0T9S3_THAOC</name>
<keyword evidence="2" id="KW-1185">Reference proteome</keyword>
<evidence type="ECO:0000313" key="2">
    <source>
        <dbReference type="Proteomes" id="UP000266841"/>
    </source>
</evidence>
<organism evidence="1 2">
    <name type="scientific">Thalassiosira oceanica</name>
    <name type="common">Marine diatom</name>
    <dbReference type="NCBI Taxonomy" id="159749"/>
    <lineage>
        <taxon>Eukaryota</taxon>
        <taxon>Sar</taxon>
        <taxon>Stramenopiles</taxon>
        <taxon>Ochrophyta</taxon>
        <taxon>Bacillariophyta</taxon>
        <taxon>Coscinodiscophyceae</taxon>
        <taxon>Thalassiosirophycidae</taxon>
        <taxon>Thalassiosirales</taxon>
        <taxon>Thalassiosiraceae</taxon>
        <taxon>Thalassiosira</taxon>
    </lineage>
</organism>
<protein>
    <submittedName>
        <fullName evidence="1">Uncharacterized protein</fullName>
    </submittedName>
</protein>
<reference evidence="1 2" key="1">
    <citation type="journal article" date="2012" name="Genome Biol.">
        <title>Genome and low-iron response of an oceanic diatom adapted to chronic iron limitation.</title>
        <authorList>
            <person name="Lommer M."/>
            <person name="Specht M."/>
            <person name="Roy A.S."/>
            <person name="Kraemer L."/>
            <person name="Andreson R."/>
            <person name="Gutowska M.A."/>
            <person name="Wolf J."/>
            <person name="Bergner S.V."/>
            <person name="Schilhabel M.B."/>
            <person name="Klostermeier U.C."/>
            <person name="Beiko R.G."/>
            <person name="Rosenstiel P."/>
            <person name="Hippler M."/>
            <person name="Laroche J."/>
        </authorList>
    </citation>
    <scope>NUCLEOTIDE SEQUENCE [LARGE SCALE GENOMIC DNA]</scope>
    <source>
        <strain evidence="1 2">CCMP1005</strain>
    </source>
</reference>
<gene>
    <name evidence="1" type="ORF">THAOC_04511</name>
</gene>
<proteinExistence type="predicted"/>
<dbReference type="AlphaFoldDB" id="K0T9S3"/>
<sequence length="69" mass="7770">MYAKYHFSWKDSTSRGNKALEDCSGFEIRLGDVLAQPNDTCKTSPASTFWEMRALGKGQVHSRGLKIVF</sequence>
<comment type="caution">
    <text evidence="1">The sequence shown here is derived from an EMBL/GenBank/DDBJ whole genome shotgun (WGS) entry which is preliminary data.</text>
</comment>